<evidence type="ECO:0000313" key="3">
    <source>
        <dbReference type="Proteomes" id="UP000041254"/>
    </source>
</evidence>
<dbReference type="Proteomes" id="UP000041254">
    <property type="component" value="Unassembled WGS sequence"/>
</dbReference>
<evidence type="ECO:0000313" key="2">
    <source>
        <dbReference type="EMBL" id="CEM00956.1"/>
    </source>
</evidence>
<dbReference type="AlphaFoldDB" id="A0A0G4ERV9"/>
<feature type="compositionally biased region" description="Gly residues" evidence="1">
    <location>
        <begin position="114"/>
        <end position="127"/>
    </location>
</feature>
<dbReference type="EMBL" id="CDMY01000303">
    <property type="protein sequence ID" value="CEM00956.1"/>
    <property type="molecule type" value="Genomic_DNA"/>
</dbReference>
<evidence type="ECO:0000256" key="1">
    <source>
        <dbReference type="SAM" id="MobiDB-lite"/>
    </source>
</evidence>
<proteinExistence type="predicted"/>
<accession>A0A0G4ERV9</accession>
<gene>
    <name evidence="2" type="ORF">Vbra_20761</name>
</gene>
<feature type="compositionally biased region" description="Low complexity" evidence="1">
    <location>
        <begin position="96"/>
        <end position="113"/>
    </location>
</feature>
<feature type="compositionally biased region" description="Basic and acidic residues" evidence="1">
    <location>
        <begin position="220"/>
        <end position="239"/>
    </location>
</feature>
<feature type="compositionally biased region" description="Acidic residues" evidence="1">
    <location>
        <begin position="130"/>
        <end position="139"/>
    </location>
</feature>
<sequence>MTKRAFLPPLSVCRLVRISSHPPLQPSPSLSRHYHHHHRHHHGATMENLPPYATGRPLSRLAEQKEKQQKEAKEAPQQPEKKERKVDLLKRKKATGAPSASGRRAPASASGSASAGGGRLGGRSGRGGDVEEMEDVAEVNPEEELAKLLAKFRRVDELIKAAPEPQSREHQDRMSEVDRQYRVLSSMVCADAGKHFRTLDAMEHTLNDTEQFKSSVKKQRLADEKGKGETAGGGRDKVEAIPPRRKVKSSRGSKPSAAAPAAKPTKAAAAGPSYCLVSKSGRKPSVNHEPACRRLSREELANVFAYLQPWELARLRRHLGKALFHQSAANYTHLVIDCEDETARQMWAAMPLATAHKWGQRMTHLNRLRVRAPFDRPGWGLEVARIRTGRSWLTPNLSTLTFEREVDTEAAKEWVKGCKGLKELGMGGLSVRATEEVLRVLPEDGKSLSRLRSLGGIELWSADADAICRLRETLVARGAKGTLDFSSLQIIPPRDPSWHEYHQMVRDRNRIQELAELTADVVDADPLKEPIRRCRGSIGVIAAGLVTWAHQHRCPWVRYIVDYLASGAYKVVVSGDEGTAATITSDTFPLALTIEVAAGALATAEQRAVAARIGSVMPKLGSAEVGSFSSPLTSAVGVVDFLTALKSTENRIRVTVELYVSVAAVSSAQELSGWQLGRRAADMPPMWNVQFTVHGEVDDGECGALLCNAIAMLTSCTQLQGVDDVTMWFQSGLASKMRQWWERFRPEAPEGFDTEFSGRYLTFQRRSPSTK</sequence>
<feature type="region of interest" description="Disordered" evidence="1">
    <location>
        <begin position="23"/>
        <end position="139"/>
    </location>
</feature>
<feature type="region of interest" description="Disordered" evidence="1">
    <location>
        <begin position="210"/>
        <end position="265"/>
    </location>
</feature>
<dbReference type="VEuPathDB" id="CryptoDB:Vbra_20761"/>
<feature type="compositionally biased region" description="Basic and acidic residues" evidence="1">
    <location>
        <begin position="62"/>
        <end position="89"/>
    </location>
</feature>
<name>A0A0G4ERV9_VITBC</name>
<reference evidence="2 3" key="1">
    <citation type="submission" date="2014-11" db="EMBL/GenBank/DDBJ databases">
        <authorList>
            <person name="Zhu J."/>
            <person name="Qi W."/>
            <person name="Song R."/>
        </authorList>
    </citation>
    <scope>NUCLEOTIDE SEQUENCE [LARGE SCALE GENOMIC DNA]</scope>
</reference>
<organism evidence="2 3">
    <name type="scientific">Vitrella brassicaformis (strain CCMP3155)</name>
    <dbReference type="NCBI Taxonomy" id="1169540"/>
    <lineage>
        <taxon>Eukaryota</taxon>
        <taxon>Sar</taxon>
        <taxon>Alveolata</taxon>
        <taxon>Colpodellida</taxon>
        <taxon>Vitrellaceae</taxon>
        <taxon>Vitrella</taxon>
    </lineage>
</organism>
<feature type="compositionally biased region" description="Basic residues" evidence="1">
    <location>
        <begin position="32"/>
        <end position="43"/>
    </location>
</feature>
<feature type="compositionally biased region" description="Low complexity" evidence="1">
    <location>
        <begin position="252"/>
        <end position="265"/>
    </location>
</feature>
<keyword evidence="3" id="KW-1185">Reference proteome</keyword>
<dbReference type="InParanoid" id="A0A0G4ERV9"/>
<protein>
    <submittedName>
        <fullName evidence="2">Uncharacterized protein</fullName>
    </submittedName>
</protein>
<dbReference type="PhylomeDB" id="A0A0G4ERV9"/>